<dbReference type="Proteomes" id="UP000186303">
    <property type="component" value="Chromosome 4"/>
</dbReference>
<reference evidence="7" key="1">
    <citation type="journal article" date="2017" name="Nucleic Acids Res.">
        <title>Proteogenomics produces comprehensive and highly accurate protein-coding gene annotation in a complete genome assembly of Malassezia sympodialis.</title>
        <authorList>
            <person name="Zhu Y."/>
            <person name="Engstroem P.G."/>
            <person name="Tellgren-Roth C."/>
            <person name="Baudo C.D."/>
            <person name="Kennell J.C."/>
            <person name="Sun S."/>
            <person name="Billmyre R.B."/>
            <person name="Schroeder M.S."/>
            <person name="Andersson A."/>
            <person name="Holm T."/>
            <person name="Sigurgeirsson B."/>
            <person name="Wu G."/>
            <person name="Sankaranarayanan S.R."/>
            <person name="Siddharthan R."/>
            <person name="Sanyal K."/>
            <person name="Lundeberg J."/>
            <person name="Nystedt B."/>
            <person name="Boekhout T."/>
            <person name="Dawson T.L. Jr."/>
            <person name="Heitman J."/>
            <person name="Scheynius A."/>
            <person name="Lehtioe J."/>
        </authorList>
    </citation>
    <scope>NUCLEOTIDE SEQUENCE [LARGE SCALE GENOMIC DNA]</scope>
    <source>
        <strain evidence="7">ATCC 42132</strain>
    </source>
</reference>
<sequence>MGAAGAPLPTLLDQTKSPDADVRYMALHDLAASVQKAYVGQAFDARVEPALVSQVLTLLQDTHSDVKNLAVTTLGQLAPRVSGSRFATMTEALCAALRSDDEEERDIASMAIRAILKELTASERCADTTQALVNVLVPFLATQINENTHQTTALDVLNDALTLAPSHMATHQGSIAHVLLAHMASERSAVARRAIQGLAHLAALCMPATWVLITDRGLAGLSPPFHAETASVQLLQALAREAPVSIQAQAAIRVEQLHSVLQRADGHDETDELRETCLLTLQAMVAAGLDVQTRLVIAHMAQSALAYDPNAADDMDDMDDDDALDVSDDDDLAWRVRRAACRLLSELFSAPDAHELCAASPAISAALCERLREREEAVRLDALTALRLVWRACTDAPLDSHVLVEALRTWRSASAQAAALAALSELAERRMLATHDEPVVLSMALYALENDAHAASYIAALVLVRYMCCQALAMAQEAASRLAASLAHAVRSTNHRASVEALHTCEPFFANVGPTAPGPACTLVDAVLARCERADADASVHDAGLVALNTALRALGERAGERIPRMLAFINARLSLETTRTRCLQLVQSWTPEQVLGSFEPVQEFALTCLPLLADLAQRPATAVNALEALSTVSRMKPSHVHGVRDAVRHMVVHNLPAPDSPSLLPLLELVNRFSNLDQSWAEETLDALLPPLVPQLARMSSPSFNVLLDTMSFLTSSYEQLTVLFTALVHAWVAQSSELGMHGAQVYAKALSRVVTLLLSQAQRGNSGERLSMPTALDRVEALLHEPDTASQTLGYMTISEQVANLRNWPKAQAVFAQASASTVPGQAMAVTGLLIGSPACRAPFVQALANGDVGALRALRDPIKRSPYVFYSEEPTVWTSVMGPTFCAAAPDMTSECVAYMVWMDTQMKMGSEREFTLLHELMQRMTAPDACGRAVVLGALRAILPLDSTHDLDPALESCVPAILQRLSDEDVSVRQAAVMALRAYLQSRTALVLKALPPFLPSLYDLTRVRTELQRQVRMGPFTVMHDDGLDLRKNALETLGTLLDTPLARDVAPDVLACVVRALQDDDGVKLMGCLLAVHVADVAGEAVRRAIADLAPPLQAILARQVRDNATKQDMEKASEIDLAARRVVKRLAQLDPASPAMAELLERAATPSAVRRAA</sequence>
<gene>
    <name evidence="6" type="ORF">MSYG_2626</name>
</gene>
<keyword evidence="2" id="KW-0677">Repeat</keyword>
<dbReference type="InterPro" id="IPR021133">
    <property type="entry name" value="HEAT_type_2"/>
</dbReference>
<evidence type="ECO:0000259" key="5">
    <source>
        <dbReference type="Pfam" id="PF08623"/>
    </source>
</evidence>
<dbReference type="InterPro" id="IPR016024">
    <property type="entry name" value="ARM-type_fold"/>
</dbReference>
<dbReference type="OrthoDB" id="6260732at2759"/>
<feature type="domain" description="TATA-binding protein interacting (TIP20)" evidence="5">
    <location>
        <begin position="995"/>
        <end position="1145"/>
    </location>
</feature>
<dbReference type="STRING" id="1230383.A0A1M8A7X0"/>
<dbReference type="Pfam" id="PF08623">
    <property type="entry name" value="TIP120"/>
    <property type="match status" value="1"/>
</dbReference>
<proteinExistence type="inferred from homology"/>
<dbReference type="GO" id="GO:0010265">
    <property type="term" value="P:SCF complex assembly"/>
    <property type="evidence" value="ECO:0007669"/>
    <property type="project" value="InterPro"/>
</dbReference>
<evidence type="ECO:0000256" key="1">
    <source>
        <dbReference type="ARBA" id="ARBA00007657"/>
    </source>
</evidence>
<dbReference type="Pfam" id="PF02985">
    <property type="entry name" value="HEAT"/>
    <property type="match status" value="1"/>
</dbReference>
<keyword evidence="7" id="KW-1185">Reference proteome</keyword>
<accession>A0A1M8A7X0</accession>
<comment type="similarity">
    <text evidence="1">Belongs to the CAND family.</text>
</comment>
<organism evidence="6 7">
    <name type="scientific">Malassezia sympodialis (strain ATCC 42132)</name>
    <name type="common">Atopic eczema-associated yeast</name>
    <dbReference type="NCBI Taxonomy" id="1230383"/>
    <lineage>
        <taxon>Eukaryota</taxon>
        <taxon>Fungi</taxon>
        <taxon>Dikarya</taxon>
        <taxon>Basidiomycota</taxon>
        <taxon>Ustilaginomycotina</taxon>
        <taxon>Malasseziomycetes</taxon>
        <taxon>Malasseziales</taxon>
        <taxon>Malasseziaceae</taxon>
        <taxon>Malassezia</taxon>
    </lineage>
</organism>
<dbReference type="InterPro" id="IPR039852">
    <property type="entry name" value="CAND1/CAND2"/>
</dbReference>
<dbReference type="PROSITE" id="PS50077">
    <property type="entry name" value="HEAT_REPEAT"/>
    <property type="match status" value="1"/>
</dbReference>
<dbReference type="InterPro" id="IPR000357">
    <property type="entry name" value="HEAT"/>
</dbReference>
<evidence type="ECO:0000256" key="3">
    <source>
        <dbReference type="ARBA" id="ARBA00022786"/>
    </source>
</evidence>
<dbReference type="VEuPathDB" id="FungiDB:MSYG_2626"/>
<evidence type="ECO:0000313" key="6">
    <source>
        <dbReference type="EMBL" id="SHO78284.1"/>
    </source>
</evidence>
<dbReference type="InterPro" id="IPR011989">
    <property type="entry name" value="ARM-like"/>
</dbReference>
<dbReference type="AlphaFoldDB" id="A0A1M8A7X0"/>
<dbReference type="EMBL" id="LT671824">
    <property type="protein sequence ID" value="SHO78284.1"/>
    <property type="molecule type" value="Genomic_DNA"/>
</dbReference>
<dbReference type="SUPFAM" id="SSF48371">
    <property type="entry name" value="ARM repeat"/>
    <property type="match status" value="1"/>
</dbReference>
<name>A0A1M8A7X0_MALS4</name>
<evidence type="ECO:0000313" key="7">
    <source>
        <dbReference type="Proteomes" id="UP000186303"/>
    </source>
</evidence>
<dbReference type="Gene3D" id="1.25.10.10">
    <property type="entry name" value="Leucine-rich Repeat Variant"/>
    <property type="match status" value="1"/>
</dbReference>
<keyword evidence="3" id="KW-0833">Ubl conjugation pathway</keyword>
<dbReference type="InterPro" id="IPR013932">
    <property type="entry name" value="TATA-bd_TIP120"/>
</dbReference>
<evidence type="ECO:0000256" key="4">
    <source>
        <dbReference type="PROSITE-ProRule" id="PRU00103"/>
    </source>
</evidence>
<evidence type="ECO:0000256" key="2">
    <source>
        <dbReference type="ARBA" id="ARBA00022737"/>
    </source>
</evidence>
<protein>
    <recommendedName>
        <fullName evidence="5">TATA-binding protein interacting (TIP20) domain-containing protein</fullName>
    </recommendedName>
</protein>
<feature type="repeat" description="HEAT" evidence="4">
    <location>
        <begin position="51"/>
        <end position="89"/>
    </location>
</feature>
<dbReference type="PANTHER" id="PTHR12696">
    <property type="entry name" value="TIP120"/>
    <property type="match status" value="1"/>
</dbReference>
<dbReference type="OMA" id="AYIPHFQ"/>